<comment type="caution">
    <text evidence="1">The sequence shown here is derived from an EMBL/GenBank/DDBJ whole genome shotgun (WGS) entry which is preliminary data.</text>
</comment>
<evidence type="ECO:0000313" key="1">
    <source>
        <dbReference type="EMBL" id="EDN79559.1"/>
    </source>
</evidence>
<reference evidence="1 2" key="1">
    <citation type="submission" date="2007-04" db="EMBL/GenBank/DDBJ databases">
        <authorList>
            <person name="Fulton L."/>
            <person name="Clifton S."/>
            <person name="Fulton B."/>
            <person name="Xu J."/>
            <person name="Minx P."/>
            <person name="Pepin K.H."/>
            <person name="Johnson M."/>
            <person name="Thiruvilangam P."/>
            <person name="Bhonagiri V."/>
            <person name="Nash W.E."/>
            <person name="Mardis E.R."/>
            <person name="Wilson R.K."/>
        </authorList>
    </citation>
    <scope>NUCLEOTIDE SEQUENCE [LARGE SCALE GENOMIC DNA]</scope>
    <source>
        <strain evidence="1 2">ATCC 29149</strain>
    </source>
</reference>
<organism evidence="1 2">
    <name type="scientific">Mediterraneibacter gnavus (strain ATCC 29149 / DSM 114966 / JCM 6515 / VPI C7-9)</name>
    <name type="common">Ruminococcus gnavus</name>
    <dbReference type="NCBI Taxonomy" id="411470"/>
    <lineage>
        <taxon>Bacteria</taxon>
        <taxon>Bacillati</taxon>
        <taxon>Bacillota</taxon>
        <taxon>Clostridia</taxon>
        <taxon>Lachnospirales</taxon>
        <taxon>Lachnospiraceae</taxon>
        <taxon>Mediterraneibacter</taxon>
    </lineage>
</organism>
<sequence>MSLSEVLAVPMLLQFLVIFVCTPCHRHTSFTLFFLPGKS</sequence>
<evidence type="ECO:0000313" key="2">
    <source>
        <dbReference type="Proteomes" id="UP000004410"/>
    </source>
</evidence>
<dbReference type="PaxDb" id="411470-RUMGNA_00070"/>
<dbReference type="Proteomes" id="UP000004410">
    <property type="component" value="Unassembled WGS sequence"/>
</dbReference>
<dbReference type="AlphaFoldDB" id="A7AXQ8"/>
<protein>
    <submittedName>
        <fullName evidence="1">Uncharacterized protein</fullName>
    </submittedName>
</protein>
<reference evidence="1 2" key="2">
    <citation type="submission" date="2007-06" db="EMBL/GenBank/DDBJ databases">
        <title>Draft genome sequence of Ruminococcus gnavus (ATCC 29149).</title>
        <authorList>
            <person name="Sudarsanam P."/>
            <person name="Ley R."/>
            <person name="Guruge J."/>
            <person name="Turnbaugh P.J."/>
            <person name="Mahowald M."/>
            <person name="Liep D."/>
            <person name="Gordon J."/>
        </authorList>
    </citation>
    <scope>NUCLEOTIDE SEQUENCE [LARGE SCALE GENOMIC DNA]</scope>
    <source>
        <strain evidence="1 2">ATCC 29149</strain>
    </source>
</reference>
<proteinExistence type="predicted"/>
<dbReference type="EMBL" id="AAYG02000001">
    <property type="protein sequence ID" value="EDN79559.1"/>
    <property type="molecule type" value="Genomic_DNA"/>
</dbReference>
<accession>A7AXQ8</accession>
<gene>
    <name evidence="1" type="ORF">RUMGNA_00070</name>
</gene>
<name>A7AXQ8_MEDG7</name>